<dbReference type="InParanoid" id="E2B7G6"/>
<dbReference type="EMBL" id="GL446181">
    <property type="protein sequence ID" value="EFN88341.1"/>
    <property type="molecule type" value="Genomic_DNA"/>
</dbReference>
<dbReference type="Proteomes" id="UP000008237">
    <property type="component" value="Unassembled WGS sequence"/>
</dbReference>
<accession>E2B7G6</accession>
<dbReference type="AlphaFoldDB" id="E2B7G6"/>
<keyword evidence="2" id="KW-1185">Reference proteome</keyword>
<evidence type="ECO:0000313" key="2">
    <source>
        <dbReference type="Proteomes" id="UP000008237"/>
    </source>
</evidence>
<reference evidence="1 2" key="1">
    <citation type="journal article" date="2010" name="Science">
        <title>Genomic comparison of the ants Camponotus floridanus and Harpegnathos saltator.</title>
        <authorList>
            <person name="Bonasio R."/>
            <person name="Zhang G."/>
            <person name="Ye C."/>
            <person name="Mutti N.S."/>
            <person name="Fang X."/>
            <person name="Qin N."/>
            <person name="Donahue G."/>
            <person name="Yang P."/>
            <person name="Li Q."/>
            <person name="Li C."/>
            <person name="Zhang P."/>
            <person name="Huang Z."/>
            <person name="Berger S.L."/>
            <person name="Reinberg D."/>
            <person name="Wang J."/>
            <person name="Liebig J."/>
        </authorList>
    </citation>
    <scope>NUCLEOTIDE SEQUENCE [LARGE SCALE GENOMIC DNA]</scope>
    <source>
        <strain evidence="1 2">R22 G/1</strain>
    </source>
</reference>
<feature type="non-terminal residue" evidence="1">
    <location>
        <position position="1"/>
    </location>
</feature>
<sequence length="43" mass="5173">RVDDSAGCLELFQRNKKDFLMRHVTIDETWIHHYTPESNRQGK</sequence>
<proteinExistence type="predicted"/>
<gene>
    <name evidence="1" type="ORF">EAI_02474</name>
</gene>
<feature type="non-terminal residue" evidence="1">
    <location>
        <position position="43"/>
    </location>
</feature>
<name>E2B7G6_HARSA</name>
<protein>
    <recommendedName>
        <fullName evidence="3">Histone-lysine N-methyltransferase SETMAR</fullName>
    </recommendedName>
</protein>
<evidence type="ECO:0008006" key="3">
    <source>
        <dbReference type="Google" id="ProtNLM"/>
    </source>
</evidence>
<organism evidence="2">
    <name type="scientific">Harpegnathos saltator</name>
    <name type="common">Jerdon's jumping ant</name>
    <dbReference type="NCBI Taxonomy" id="610380"/>
    <lineage>
        <taxon>Eukaryota</taxon>
        <taxon>Metazoa</taxon>
        <taxon>Ecdysozoa</taxon>
        <taxon>Arthropoda</taxon>
        <taxon>Hexapoda</taxon>
        <taxon>Insecta</taxon>
        <taxon>Pterygota</taxon>
        <taxon>Neoptera</taxon>
        <taxon>Endopterygota</taxon>
        <taxon>Hymenoptera</taxon>
        <taxon>Apocrita</taxon>
        <taxon>Aculeata</taxon>
        <taxon>Formicoidea</taxon>
        <taxon>Formicidae</taxon>
        <taxon>Ponerinae</taxon>
        <taxon>Ponerini</taxon>
        <taxon>Harpegnathos</taxon>
    </lineage>
</organism>
<evidence type="ECO:0000313" key="1">
    <source>
        <dbReference type="EMBL" id="EFN88341.1"/>
    </source>
</evidence>